<dbReference type="Proteomes" id="UP000276215">
    <property type="component" value="Unassembled WGS sequence"/>
</dbReference>
<organism evidence="1 2">
    <name type="scientific">Choiromyces venosus 120613-1</name>
    <dbReference type="NCBI Taxonomy" id="1336337"/>
    <lineage>
        <taxon>Eukaryota</taxon>
        <taxon>Fungi</taxon>
        <taxon>Dikarya</taxon>
        <taxon>Ascomycota</taxon>
        <taxon>Pezizomycotina</taxon>
        <taxon>Pezizomycetes</taxon>
        <taxon>Pezizales</taxon>
        <taxon>Tuberaceae</taxon>
        <taxon>Choiromyces</taxon>
    </lineage>
</organism>
<evidence type="ECO:0000313" key="2">
    <source>
        <dbReference type="Proteomes" id="UP000276215"/>
    </source>
</evidence>
<protein>
    <submittedName>
        <fullName evidence="1">Uncharacterized protein</fullName>
    </submittedName>
</protein>
<sequence>MAGVDPTPLINQNDYSTFRSQMYGLRSEQRQASIAVQQPMTWRTVMRFTTGTFAYERPQVPTRDWNTFMLNATPFPSDQVFTGHTNLGGATFSPGPAAVIRTHEELRRLFSSAAQNEFPAIRMVVSRSLEIDSTDRVCLAHPLPLKIILFLANLISP</sequence>
<proteinExistence type="predicted"/>
<accession>A0A3N4JMJ2</accession>
<reference evidence="1 2" key="1">
    <citation type="journal article" date="2018" name="Nat. Ecol. Evol.">
        <title>Pezizomycetes genomes reveal the molecular basis of ectomycorrhizal truffle lifestyle.</title>
        <authorList>
            <person name="Murat C."/>
            <person name="Payen T."/>
            <person name="Noel B."/>
            <person name="Kuo A."/>
            <person name="Morin E."/>
            <person name="Chen J."/>
            <person name="Kohler A."/>
            <person name="Krizsan K."/>
            <person name="Balestrini R."/>
            <person name="Da Silva C."/>
            <person name="Montanini B."/>
            <person name="Hainaut M."/>
            <person name="Levati E."/>
            <person name="Barry K.W."/>
            <person name="Belfiori B."/>
            <person name="Cichocki N."/>
            <person name="Clum A."/>
            <person name="Dockter R.B."/>
            <person name="Fauchery L."/>
            <person name="Guy J."/>
            <person name="Iotti M."/>
            <person name="Le Tacon F."/>
            <person name="Lindquist E.A."/>
            <person name="Lipzen A."/>
            <person name="Malagnac F."/>
            <person name="Mello A."/>
            <person name="Molinier V."/>
            <person name="Miyauchi S."/>
            <person name="Poulain J."/>
            <person name="Riccioni C."/>
            <person name="Rubini A."/>
            <person name="Sitrit Y."/>
            <person name="Splivallo R."/>
            <person name="Traeger S."/>
            <person name="Wang M."/>
            <person name="Zifcakova L."/>
            <person name="Wipf D."/>
            <person name="Zambonelli A."/>
            <person name="Paolocci F."/>
            <person name="Nowrousian M."/>
            <person name="Ottonello S."/>
            <person name="Baldrian P."/>
            <person name="Spatafora J.W."/>
            <person name="Henrissat B."/>
            <person name="Nagy L.G."/>
            <person name="Aury J.M."/>
            <person name="Wincker P."/>
            <person name="Grigoriev I.V."/>
            <person name="Bonfante P."/>
            <person name="Martin F.M."/>
        </authorList>
    </citation>
    <scope>NUCLEOTIDE SEQUENCE [LARGE SCALE GENOMIC DNA]</scope>
    <source>
        <strain evidence="1 2">120613-1</strain>
    </source>
</reference>
<keyword evidence="2" id="KW-1185">Reference proteome</keyword>
<evidence type="ECO:0000313" key="1">
    <source>
        <dbReference type="EMBL" id="RPA99463.1"/>
    </source>
</evidence>
<name>A0A3N4JMJ2_9PEZI</name>
<dbReference type="EMBL" id="ML120387">
    <property type="protein sequence ID" value="RPA99463.1"/>
    <property type="molecule type" value="Genomic_DNA"/>
</dbReference>
<dbReference type="AlphaFoldDB" id="A0A3N4JMJ2"/>
<gene>
    <name evidence="1" type="ORF">L873DRAFT_1806674</name>
</gene>